<evidence type="ECO:0000256" key="5">
    <source>
        <dbReference type="ARBA" id="ARBA00023136"/>
    </source>
</evidence>
<comment type="subcellular location">
    <subcellularLocation>
        <location evidence="1">Cell membrane</location>
        <topology evidence="1">Multi-pass membrane protein</topology>
    </subcellularLocation>
</comment>
<sequence length="92" mass="10743">MSTGEAHKPPPYMLVWVGLFVLTIMEVFYATLTSIPKIWLAIGLMAMAFLKAYWVAIYYMHLKWEPKRLWLLVSVPIPLIMILIFVVLNEIF</sequence>
<proteinExistence type="predicted"/>
<organism evidence="7">
    <name type="scientific">marine metagenome</name>
    <dbReference type="NCBI Taxonomy" id="408172"/>
    <lineage>
        <taxon>unclassified sequences</taxon>
        <taxon>metagenomes</taxon>
        <taxon>ecological metagenomes</taxon>
    </lineage>
</organism>
<dbReference type="AlphaFoldDB" id="A0A381QDQ4"/>
<evidence type="ECO:0000256" key="1">
    <source>
        <dbReference type="ARBA" id="ARBA00004651"/>
    </source>
</evidence>
<gene>
    <name evidence="7" type="ORF">METZ01_LOCUS30309</name>
</gene>
<evidence type="ECO:0000256" key="6">
    <source>
        <dbReference type="SAM" id="Phobius"/>
    </source>
</evidence>
<feature type="transmembrane region" description="Helical" evidence="6">
    <location>
        <begin position="38"/>
        <end position="57"/>
    </location>
</feature>
<dbReference type="EMBL" id="UINC01001316">
    <property type="protein sequence ID" value="SUZ77455.1"/>
    <property type="molecule type" value="Genomic_DNA"/>
</dbReference>
<keyword evidence="2" id="KW-1003">Cell membrane</keyword>
<dbReference type="InterPro" id="IPR005171">
    <property type="entry name" value="Cyt_c_oxidase_su4_prok"/>
</dbReference>
<evidence type="ECO:0000313" key="7">
    <source>
        <dbReference type="EMBL" id="SUZ77455.1"/>
    </source>
</evidence>
<dbReference type="Pfam" id="PF03626">
    <property type="entry name" value="COX4_pro"/>
    <property type="match status" value="1"/>
</dbReference>
<evidence type="ECO:0000256" key="2">
    <source>
        <dbReference type="ARBA" id="ARBA00022475"/>
    </source>
</evidence>
<accession>A0A381QDQ4</accession>
<keyword evidence="5 6" id="KW-0472">Membrane</keyword>
<evidence type="ECO:0008006" key="8">
    <source>
        <dbReference type="Google" id="ProtNLM"/>
    </source>
</evidence>
<feature type="transmembrane region" description="Helical" evidence="6">
    <location>
        <begin position="69"/>
        <end position="88"/>
    </location>
</feature>
<evidence type="ECO:0000256" key="3">
    <source>
        <dbReference type="ARBA" id="ARBA00022692"/>
    </source>
</evidence>
<keyword evidence="4 6" id="KW-1133">Transmembrane helix</keyword>
<name>A0A381QDQ4_9ZZZZ</name>
<feature type="transmembrane region" description="Helical" evidence="6">
    <location>
        <begin position="12"/>
        <end position="32"/>
    </location>
</feature>
<reference evidence="7" key="1">
    <citation type="submission" date="2018-05" db="EMBL/GenBank/DDBJ databases">
        <authorList>
            <person name="Lanie J.A."/>
            <person name="Ng W.-L."/>
            <person name="Kazmierczak K.M."/>
            <person name="Andrzejewski T.M."/>
            <person name="Davidsen T.M."/>
            <person name="Wayne K.J."/>
            <person name="Tettelin H."/>
            <person name="Glass J.I."/>
            <person name="Rusch D."/>
            <person name="Podicherti R."/>
            <person name="Tsui H.-C.T."/>
            <person name="Winkler M.E."/>
        </authorList>
    </citation>
    <scope>NUCLEOTIDE SEQUENCE</scope>
</reference>
<dbReference type="GO" id="GO:0005886">
    <property type="term" value="C:plasma membrane"/>
    <property type="evidence" value="ECO:0007669"/>
    <property type="project" value="UniProtKB-SubCell"/>
</dbReference>
<evidence type="ECO:0000256" key="4">
    <source>
        <dbReference type="ARBA" id="ARBA00022989"/>
    </source>
</evidence>
<keyword evidence="3 6" id="KW-0812">Transmembrane</keyword>
<protein>
    <recommendedName>
        <fullName evidence="8">Cytochrome C oxidase subunit IV</fullName>
    </recommendedName>
</protein>